<dbReference type="InterPro" id="IPR011831">
    <property type="entry name" value="ADP-Glc_PPase"/>
</dbReference>
<dbReference type="EC" id="2.7.7.27" evidence="7"/>
<dbReference type="GO" id="GO:0005978">
    <property type="term" value="P:glycogen biosynthetic process"/>
    <property type="evidence" value="ECO:0007669"/>
    <property type="project" value="UniProtKB-KW"/>
</dbReference>
<gene>
    <name evidence="7" type="ORF">HNR50_002216</name>
</gene>
<proteinExistence type="inferred from homology"/>
<dbReference type="InterPro" id="IPR005835">
    <property type="entry name" value="NTP_transferase_dom"/>
</dbReference>
<dbReference type="GO" id="GO:0008878">
    <property type="term" value="F:glucose-1-phosphate adenylyltransferase activity"/>
    <property type="evidence" value="ECO:0007669"/>
    <property type="project" value="UniProtKB-EC"/>
</dbReference>
<reference evidence="7 8" key="1">
    <citation type="submission" date="2020-08" db="EMBL/GenBank/DDBJ databases">
        <title>Genomic Encyclopedia of Type Strains, Phase IV (KMG-IV): sequencing the most valuable type-strain genomes for metagenomic binning, comparative biology and taxonomic classification.</title>
        <authorList>
            <person name="Goeker M."/>
        </authorList>
    </citation>
    <scope>NUCLEOTIDE SEQUENCE [LARGE SCALE GENOMIC DNA]</scope>
    <source>
        <strain evidence="7 8">DSM 2461</strain>
    </source>
</reference>
<dbReference type="Gene3D" id="3.90.550.10">
    <property type="entry name" value="Spore Coat Polysaccharide Biosynthesis Protein SpsA, Chain A"/>
    <property type="match status" value="1"/>
</dbReference>
<dbReference type="EMBL" id="JACHGJ010000003">
    <property type="protein sequence ID" value="MBB6480553.1"/>
    <property type="molecule type" value="Genomic_DNA"/>
</dbReference>
<evidence type="ECO:0000259" key="6">
    <source>
        <dbReference type="Pfam" id="PF24894"/>
    </source>
</evidence>
<dbReference type="RefSeq" id="WP_184746811.1">
    <property type="nucleotide sequence ID" value="NZ_JACHGJ010000003.1"/>
</dbReference>
<evidence type="ECO:0000256" key="2">
    <source>
        <dbReference type="ARBA" id="ARBA00022679"/>
    </source>
</evidence>
<comment type="similarity">
    <text evidence="1">Belongs to the bacterial/plant glucose-1-phosphate adenylyltransferase family.</text>
</comment>
<keyword evidence="2 7" id="KW-0808">Transferase</keyword>
<accession>A0A841R9H6</accession>
<dbReference type="PANTHER" id="PTHR43523:SF2">
    <property type="entry name" value="GLUCOSE-1-PHOSPHATE ADENYLYLTRANSFERASE"/>
    <property type="match status" value="1"/>
</dbReference>
<protein>
    <submittedName>
        <fullName evidence="7">Glucose-1-phosphate adenylyltransferase</fullName>
        <ecNumber evidence="7">2.7.7.27</ecNumber>
    </submittedName>
</protein>
<feature type="domain" description="Glucose-1-phosphate adenylyltransferase/Bifunctional protein GlmU-like C-terminal hexapeptide" evidence="6">
    <location>
        <begin position="310"/>
        <end position="409"/>
    </location>
</feature>
<dbReference type="Pfam" id="PF24894">
    <property type="entry name" value="Hexapep_GlmU"/>
    <property type="match status" value="1"/>
</dbReference>
<dbReference type="Pfam" id="PF00483">
    <property type="entry name" value="NTP_transferase"/>
    <property type="match status" value="1"/>
</dbReference>
<comment type="caution">
    <text evidence="7">The sequence shown here is derived from an EMBL/GenBank/DDBJ whole genome shotgun (WGS) entry which is preliminary data.</text>
</comment>
<name>A0A841R9H6_9SPIO</name>
<dbReference type="InterPro" id="IPR056818">
    <property type="entry name" value="GlmU/GlgC-like_hexapep"/>
</dbReference>
<organism evidence="7 8">
    <name type="scientific">Spirochaeta isovalerica</name>
    <dbReference type="NCBI Taxonomy" id="150"/>
    <lineage>
        <taxon>Bacteria</taxon>
        <taxon>Pseudomonadati</taxon>
        <taxon>Spirochaetota</taxon>
        <taxon>Spirochaetia</taxon>
        <taxon>Spirochaetales</taxon>
        <taxon>Spirochaetaceae</taxon>
        <taxon>Spirochaeta</taxon>
    </lineage>
</organism>
<dbReference type="Gene3D" id="2.160.10.10">
    <property type="entry name" value="Hexapeptide repeat proteins"/>
    <property type="match status" value="1"/>
</dbReference>
<dbReference type="SUPFAM" id="SSF53448">
    <property type="entry name" value="Nucleotide-diphospho-sugar transferases"/>
    <property type="match status" value="1"/>
</dbReference>
<evidence type="ECO:0000313" key="8">
    <source>
        <dbReference type="Proteomes" id="UP000587760"/>
    </source>
</evidence>
<keyword evidence="3 7" id="KW-0548">Nucleotidyltransferase</keyword>
<evidence type="ECO:0000256" key="4">
    <source>
        <dbReference type="ARBA" id="ARBA00023056"/>
    </source>
</evidence>
<keyword evidence="8" id="KW-1185">Reference proteome</keyword>
<sequence length="419" mass="46892">MKRRKTEVLVLILTGGLGTRLMPLTASRLKPAVLIGGKFRLIDIPLSNAYHSEFRKILVLAQGMDKSLTRHIKDAWASDEKSDSFINFLSPQQIGAFDNGDADAVRHVINEIEYYDPDIVLIVPGDHLVKMDYRNFTDFLVRNKGDAAISIIPQPLHKAGSFGSIAIDEKSLITEFREKDRETPLRASSDDTFFASMGIYAFKTPVLTSALEEEGNLFGRDIIPKILKDKKILGYDYHSNNHIPEIIIKRDGNRMFEEFVDSSPDSLYWRDVGTIEEYFEANMDLVSITPKFNLYGKEWPFFSIHNNFGPAKIINPENRSGVESAVICEGSFLSDVTGSNLVISSLVFIEKSSLSQVIVFNNTKITNCRIQRAIIDKHVVLNNMEIGFNDEADRAAGIYIDGDSGIRVVPKGYSGSPLS</sequence>
<evidence type="ECO:0000256" key="1">
    <source>
        <dbReference type="ARBA" id="ARBA00010443"/>
    </source>
</evidence>
<evidence type="ECO:0000256" key="3">
    <source>
        <dbReference type="ARBA" id="ARBA00022695"/>
    </source>
</evidence>
<evidence type="ECO:0000259" key="5">
    <source>
        <dbReference type="Pfam" id="PF00483"/>
    </source>
</evidence>
<feature type="domain" description="Nucleotidyl transferase" evidence="5">
    <location>
        <begin position="11"/>
        <end position="285"/>
    </location>
</feature>
<evidence type="ECO:0000313" key="7">
    <source>
        <dbReference type="EMBL" id="MBB6480553.1"/>
    </source>
</evidence>
<dbReference type="Proteomes" id="UP000587760">
    <property type="component" value="Unassembled WGS sequence"/>
</dbReference>
<keyword evidence="4" id="KW-0320">Glycogen biosynthesis</keyword>
<dbReference type="InterPro" id="IPR029044">
    <property type="entry name" value="Nucleotide-diphossugar_trans"/>
</dbReference>
<dbReference type="AlphaFoldDB" id="A0A841R9H6"/>
<dbReference type="PANTHER" id="PTHR43523">
    <property type="entry name" value="GLUCOSE-1-PHOSPHATE ADENYLYLTRANSFERASE-RELATED"/>
    <property type="match status" value="1"/>
</dbReference>